<organism evidence="2 3">
    <name type="scientific">Shouchella lonarensis</name>
    <dbReference type="NCBI Taxonomy" id="1464122"/>
    <lineage>
        <taxon>Bacteria</taxon>
        <taxon>Bacillati</taxon>
        <taxon>Bacillota</taxon>
        <taxon>Bacilli</taxon>
        <taxon>Bacillales</taxon>
        <taxon>Bacillaceae</taxon>
        <taxon>Shouchella</taxon>
    </lineage>
</organism>
<keyword evidence="1" id="KW-0812">Transmembrane</keyword>
<dbReference type="Proteomes" id="UP000242662">
    <property type="component" value="Unassembled WGS sequence"/>
</dbReference>
<keyword evidence="1" id="KW-1133">Transmembrane helix</keyword>
<protein>
    <submittedName>
        <fullName evidence="2">Uncharacterized protein</fullName>
    </submittedName>
</protein>
<dbReference type="AlphaFoldDB" id="A0A1G6HLL5"/>
<evidence type="ECO:0000313" key="2">
    <source>
        <dbReference type="EMBL" id="SDB95197.1"/>
    </source>
</evidence>
<proteinExistence type="predicted"/>
<reference evidence="3" key="1">
    <citation type="submission" date="2016-09" db="EMBL/GenBank/DDBJ databases">
        <authorList>
            <person name="Varghese N."/>
            <person name="Submissions S."/>
        </authorList>
    </citation>
    <scope>NUCLEOTIDE SEQUENCE [LARGE SCALE GENOMIC DNA]</scope>
    <source>
        <strain evidence="3">25nlg</strain>
    </source>
</reference>
<feature type="transmembrane region" description="Helical" evidence="1">
    <location>
        <begin position="32"/>
        <end position="52"/>
    </location>
</feature>
<dbReference type="STRING" id="1464122.SAMN05421737_10467"/>
<evidence type="ECO:0000256" key="1">
    <source>
        <dbReference type="SAM" id="Phobius"/>
    </source>
</evidence>
<gene>
    <name evidence="2" type="ORF">SAMN05421737_10467</name>
</gene>
<dbReference type="RefSeq" id="WP_176763809.1">
    <property type="nucleotide sequence ID" value="NZ_FMYM01000004.1"/>
</dbReference>
<sequence length="58" mass="6642">MVNTVIAVVAMMTAILAVLNGILLNKLERKKWSVIWFAVGVWWIFMAVVHAFEVEPWV</sequence>
<keyword evidence="3" id="KW-1185">Reference proteome</keyword>
<feature type="transmembrane region" description="Helical" evidence="1">
    <location>
        <begin position="6"/>
        <end position="25"/>
    </location>
</feature>
<accession>A0A1G6HLL5</accession>
<keyword evidence="1" id="KW-0472">Membrane</keyword>
<dbReference type="EMBL" id="FMYM01000004">
    <property type="protein sequence ID" value="SDB95197.1"/>
    <property type="molecule type" value="Genomic_DNA"/>
</dbReference>
<evidence type="ECO:0000313" key="3">
    <source>
        <dbReference type="Proteomes" id="UP000242662"/>
    </source>
</evidence>
<name>A0A1G6HLL5_9BACI</name>